<evidence type="ECO:0000313" key="2">
    <source>
        <dbReference type="EMBL" id="EOY52684.1"/>
    </source>
</evidence>
<dbReference type="EMBL" id="CM001889">
    <property type="protein sequence ID" value="EOY52684.1"/>
    <property type="molecule type" value="Genomic_DNA"/>
</dbReference>
<feature type="compositionally biased region" description="Basic and acidic residues" evidence="1">
    <location>
        <begin position="11"/>
        <end position="22"/>
    </location>
</feature>
<sequence>MRGSEPGGGHVRQESSRHCRGQEKACCVIAPHHGAADVSDQHRVRGPAPRLVRPRVRNGLRLIRNQMLRIRWANPSPHQLDDCLEATVSPVTPAWQPTPSLPRTPHEEGTKPTHKDYVTGV</sequence>
<feature type="compositionally biased region" description="Gly residues" evidence="1">
    <location>
        <begin position="1"/>
        <end position="10"/>
    </location>
</feature>
<feature type="region of interest" description="Disordered" evidence="1">
    <location>
        <begin position="1"/>
        <end position="22"/>
    </location>
</feature>
<gene>
    <name evidence="2" type="ORF">SLI_7986</name>
</gene>
<organism evidence="2 3">
    <name type="scientific">Streptomyces lividans 1326</name>
    <dbReference type="NCBI Taxonomy" id="1200984"/>
    <lineage>
        <taxon>Bacteria</taxon>
        <taxon>Bacillati</taxon>
        <taxon>Actinomycetota</taxon>
        <taxon>Actinomycetes</taxon>
        <taxon>Kitasatosporales</taxon>
        <taxon>Streptomycetaceae</taxon>
        <taxon>Streptomyces</taxon>
    </lineage>
</organism>
<evidence type="ECO:0000256" key="1">
    <source>
        <dbReference type="SAM" id="MobiDB-lite"/>
    </source>
</evidence>
<protein>
    <submittedName>
        <fullName evidence="2">Uncharacterized protein</fullName>
    </submittedName>
</protein>
<evidence type="ECO:0000313" key="3">
    <source>
        <dbReference type="Proteomes" id="UP000014062"/>
    </source>
</evidence>
<name>A0A7U9DYV9_STRLI</name>
<reference evidence="3" key="1">
    <citation type="journal article" date="2013" name="Genome Biol. Evol.">
        <title>The genome sequence of Streptomyces lividans 66 reveals a novel tRNA-dependent peptide biosynthetic system within a metal-related genomic island.</title>
        <authorList>
            <person name="Cruz-Morales P."/>
            <person name="Vijgenboom E."/>
            <person name="Iruegas-Bocardo F."/>
            <person name="Girard G."/>
            <person name="Yanez-Guerra L.A."/>
            <person name="Ramos-Aboites H.E."/>
            <person name="Pernodet J.L."/>
            <person name="Anne J."/>
            <person name="van Wezel G.P."/>
            <person name="Barona-Gomez F."/>
        </authorList>
    </citation>
    <scope>NUCLEOTIDE SEQUENCE [LARGE SCALE GENOMIC DNA]</scope>
    <source>
        <strain evidence="3">1326</strain>
    </source>
</reference>
<dbReference type="Proteomes" id="UP000014062">
    <property type="component" value="Chromosome"/>
</dbReference>
<feature type="region of interest" description="Disordered" evidence="1">
    <location>
        <begin position="91"/>
        <end position="121"/>
    </location>
</feature>
<accession>A0A7U9DYV9</accession>
<dbReference type="AlphaFoldDB" id="A0A7U9DYV9"/>
<proteinExistence type="predicted"/>
<feature type="compositionally biased region" description="Basic and acidic residues" evidence="1">
    <location>
        <begin position="104"/>
        <end position="121"/>
    </location>
</feature>